<dbReference type="Pfam" id="PF13377">
    <property type="entry name" value="Peripla_BP_3"/>
    <property type="match status" value="1"/>
</dbReference>
<comment type="caution">
    <text evidence="5">The sequence shown here is derived from an EMBL/GenBank/DDBJ whole genome shotgun (WGS) entry which is preliminary data.</text>
</comment>
<dbReference type="GO" id="GO:0003700">
    <property type="term" value="F:DNA-binding transcription factor activity"/>
    <property type="evidence" value="ECO:0007669"/>
    <property type="project" value="TreeGrafter"/>
</dbReference>
<dbReference type="Gene3D" id="3.40.50.2300">
    <property type="match status" value="2"/>
</dbReference>
<keyword evidence="3" id="KW-0804">Transcription</keyword>
<evidence type="ECO:0000259" key="4">
    <source>
        <dbReference type="Pfam" id="PF13377"/>
    </source>
</evidence>
<feature type="domain" description="Transcriptional regulator LacI/GalR-like sensor" evidence="4">
    <location>
        <begin position="25"/>
        <end position="182"/>
    </location>
</feature>
<dbReference type="AlphaFoldDB" id="A0A8J3KRX4"/>
<dbReference type="SUPFAM" id="SSF53822">
    <property type="entry name" value="Periplasmic binding protein-like I"/>
    <property type="match status" value="1"/>
</dbReference>
<sequence>MNGDMPDVEAAFVSCDTRAAGRLAVSHLASLGHRRIGMLSGPERYLPARGELDGYLEATRTAGLREMVQVAPWFTVEDGQVAAARLMADGATAMVCGSDLMALGAVRAARAEGLSVPGDISIIGFDDSPLMSFTDPPLTTIRQPVAAMSAAAVQMLANVIQGRPMRHRKFTFGPTLVVRGSTGKASSRG</sequence>
<dbReference type="PANTHER" id="PTHR30146:SF153">
    <property type="entry name" value="LACTOSE OPERON REPRESSOR"/>
    <property type="match status" value="1"/>
</dbReference>
<evidence type="ECO:0000256" key="2">
    <source>
        <dbReference type="ARBA" id="ARBA00023125"/>
    </source>
</evidence>
<evidence type="ECO:0000313" key="6">
    <source>
        <dbReference type="Proteomes" id="UP000630887"/>
    </source>
</evidence>
<dbReference type="EMBL" id="BONI01000011">
    <property type="protein sequence ID" value="GIG05083.1"/>
    <property type="molecule type" value="Genomic_DNA"/>
</dbReference>
<protein>
    <recommendedName>
        <fullName evidence="4">Transcriptional regulator LacI/GalR-like sensor domain-containing protein</fullName>
    </recommendedName>
</protein>
<name>A0A8J3KRX4_9ACTN</name>
<reference evidence="5 6" key="1">
    <citation type="submission" date="2021-01" db="EMBL/GenBank/DDBJ databases">
        <title>Whole genome shotgun sequence of Catellatospora coxensis NBRC 107359.</title>
        <authorList>
            <person name="Komaki H."/>
            <person name="Tamura T."/>
        </authorList>
    </citation>
    <scope>NUCLEOTIDE SEQUENCE [LARGE SCALE GENOMIC DNA]</scope>
    <source>
        <strain evidence="5 6">NBRC 107359</strain>
    </source>
</reference>
<keyword evidence="6" id="KW-1185">Reference proteome</keyword>
<evidence type="ECO:0000256" key="3">
    <source>
        <dbReference type="ARBA" id="ARBA00023163"/>
    </source>
</evidence>
<dbReference type="InterPro" id="IPR028082">
    <property type="entry name" value="Peripla_BP_I"/>
</dbReference>
<gene>
    <name evidence="5" type="ORF">Cco03nite_17830</name>
</gene>
<proteinExistence type="predicted"/>
<dbReference type="PANTHER" id="PTHR30146">
    <property type="entry name" value="LACI-RELATED TRANSCRIPTIONAL REPRESSOR"/>
    <property type="match status" value="1"/>
</dbReference>
<evidence type="ECO:0000313" key="5">
    <source>
        <dbReference type="EMBL" id="GIG05083.1"/>
    </source>
</evidence>
<dbReference type="GO" id="GO:0000976">
    <property type="term" value="F:transcription cis-regulatory region binding"/>
    <property type="evidence" value="ECO:0007669"/>
    <property type="project" value="TreeGrafter"/>
</dbReference>
<keyword evidence="2" id="KW-0238">DNA-binding</keyword>
<keyword evidence="1" id="KW-0805">Transcription regulation</keyword>
<organism evidence="5 6">
    <name type="scientific">Catellatospora coxensis</name>
    <dbReference type="NCBI Taxonomy" id="310354"/>
    <lineage>
        <taxon>Bacteria</taxon>
        <taxon>Bacillati</taxon>
        <taxon>Actinomycetota</taxon>
        <taxon>Actinomycetes</taxon>
        <taxon>Micromonosporales</taxon>
        <taxon>Micromonosporaceae</taxon>
        <taxon>Catellatospora</taxon>
    </lineage>
</organism>
<accession>A0A8J3KRX4</accession>
<dbReference type="Proteomes" id="UP000630887">
    <property type="component" value="Unassembled WGS sequence"/>
</dbReference>
<dbReference type="InterPro" id="IPR046335">
    <property type="entry name" value="LacI/GalR-like_sensor"/>
</dbReference>
<evidence type="ECO:0000256" key="1">
    <source>
        <dbReference type="ARBA" id="ARBA00023015"/>
    </source>
</evidence>